<feature type="compositionally biased region" description="Polar residues" evidence="4">
    <location>
        <begin position="419"/>
        <end position="441"/>
    </location>
</feature>
<dbReference type="InterPro" id="IPR014762">
    <property type="entry name" value="DNA_mismatch_repair_CS"/>
</dbReference>
<dbReference type="STRING" id="35722.A0A0B7MZ78"/>
<dbReference type="GO" id="GO:0005524">
    <property type="term" value="F:ATP binding"/>
    <property type="evidence" value="ECO:0007669"/>
    <property type="project" value="InterPro"/>
</dbReference>
<dbReference type="InterPro" id="IPR014790">
    <property type="entry name" value="MutL_C"/>
</dbReference>
<dbReference type="PANTHER" id="PTHR10073:SF52">
    <property type="entry name" value="MISMATCH REPAIR ENDONUCLEASE PMS2"/>
    <property type="match status" value="1"/>
</dbReference>
<name>A0A0B7MZ78_9FUNG</name>
<dbReference type="PANTHER" id="PTHR10073">
    <property type="entry name" value="DNA MISMATCH REPAIR PROTEIN MLH, PMS, MUTL"/>
    <property type="match status" value="1"/>
</dbReference>
<dbReference type="Gene3D" id="3.30.230.10">
    <property type="match status" value="1"/>
</dbReference>
<dbReference type="InterPro" id="IPR037198">
    <property type="entry name" value="MutL_C_sf"/>
</dbReference>
<dbReference type="InterPro" id="IPR014721">
    <property type="entry name" value="Ribsml_uS5_D2-typ_fold_subgr"/>
</dbReference>
<sequence length="817" mass="90998">MSIISAIDKLSVHKICSGQVVLDLATAVKELVENSLDAGATSVDVNFIENGIGGIEVIDNGCGIDPSNYESLALKHYTSKISNFEDLEKVLTFGFRGEALSSLCALSHVTVTTATKTQAPMGVKLVYDNNGILTSKAPISRTAGTTLQLTDIFHSLPVRRQEFKRNIKREYGKALIILQAYSIISTSVKITVSNQSGKKPSIKVLSTSKNKQISANITNIFGSKLASQIIPFNVNLESVVENGSVEGYISKPEWGLGRSSSDRQYFYVNGRPCALPKVMLSTYVSSLSLYTHRQYYKVTKAVNEVYRTFITNQYPVVIVNMKLPTDTYDVNVSPDKRTIFLHHEDRIIDVLQETLKEQMEPSRSTFNVNSVIPSKMLVEPISQPTAGPLSLADDTKAITPSTLSSSRNMVSLKSFVMSKTKTTQSSGKRSLSGANSDTLLNYVSKKPRVQEKTNSAENTSDSMADASETMEVDELDEKTEEMIADSENESYQLDETTNETIPDSEGESCQIDKTTAESSRGHDNREYVETWSDILSFGGLWRTVGRTKTVNSVDACLLRRSSPAPTFICTPPALTASDQVIANASVKNIDDNEKATKALSRVINKPDFARMEVLGQFNLGFMITSLDGRDLYIIDQHASDEKYNFETLQKTTQIKGQRLLSSPVLDLTAAEEHIVMDNVDIFKANGFDIEILSDNEPTKRIRVISQPVSKNTMFDKRDFSELIHLIIERPGEMVRCSRNRAMFASRACHKATRIGDSLNKRQMERIVQHMGEIDQPWNCPHGRPTMRHLFNLFEFRQDYLANAPKRSLTFSGTLFRQ</sequence>
<dbReference type="Proteomes" id="UP000054107">
    <property type="component" value="Unassembled WGS sequence"/>
</dbReference>
<dbReference type="GO" id="GO:0030983">
    <property type="term" value="F:mismatched DNA binding"/>
    <property type="evidence" value="ECO:0007669"/>
    <property type="project" value="InterPro"/>
</dbReference>
<dbReference type="InterPro" id="IPR038973">
    <property type="entry name" value="MutL/Mlh/Pms-like"/>
</dbReference>
<feature type="region of interest" description="Disordered" evidence="4">
    <location>
        <begin position="419"/>
        <end position="523"/>
    </location>
</feature>
<dbReference type="InterPro" id="IPR036890">
    <property type="entry name" value="HATPase_C_sf"/>
</dbReference>
<dbReference type="SMART" id="SM01340">
    <property type="entry name" value="DNA_mis_repair"/>
    <property type="match status" value="1"/>
</dbReference>
<organism evidence="7 8">
    <name type="scientific">Parasitella parasitica</name>
    <dbReference type="NCBI Taxonomy" id="35722"/>
    <lineage>
        <taxon>Eukaryota</taxon>
        <taxon>Fungi</taxon>
        <taxon>Fungi incertae sedis</taxon>
        <taxon>Mucoromycota</taxon>
        <taxon>Mucoromycotina</taxon>
        <taxon>Mucoromycetes</taxon>
        <taxon>Mucorales</taxon>
        <taxon>Mucorineae</taxon>
        <taxon>Mucoraceae</taxon>
        <taxon>Parasitella</taxon>
    </lineage>
</organism>
<dbReference type="Gene3D" id="3.30.1540.20">
    <property type="entry name" value="MutL, C-terminal domain, dimerisation subdomain"/>
    <property type="match status" value="1"/>
</dbReference>
<feature type="compositionally biased region" description="Acidic residues" evidence="4">
    <location>
        <begin position="468"/>
        <end position="488"/>
    </location>
</feature>
<dbReference type="Gene3D" id="3.30.1370.100">
    <property type="entry name" value="MutL, C-terminal domain, regulatory subdomain"/>
    <property type="match status" value="1"/>
</dbReference>
<dbReference type="Pfam" id="PF01119">
    <property type="entry name" value="DNA_mis_repair"/>
    <property type="match status" value="1"/>
</dbReference>
<dbReference type="CDD" id="cd16926">
    <property type="entry name" value="HATPase_MutL-MLH-PMS-like"/>
    <property type="match status" value="1"/>
</dbReference>
<dbReference type="GO" id="GO:0032389">
    <property type="term" value="C:MutLalpha complex"/>
    <property type="evidence" value="ECO:0007669"/>
    <property type="project" value="TreeGrafter"/>
</dbReference>
<dbReference type="Gene3D" id="3.30.565.10">
    <property type="entry name" value="Histidine kinase-like ATPase, C-terminal domain"/>
    <property type="match status" value="1"/>
</dbReference>
<dbReference type="SMART" id="SM00853">
    <property type="entry name" value="MutL_C"/>
    <property type="match status" value="1"/>
</dbReference>
<dbReference type="FunFam" id="3.30.1370.100:FF:000001">
    <property type="entry name" value="Mismatch repair endonuclease pms1, putative"/>
    <property type="match status" value="1"/>
</dbReference>
<dbReference type="SUPFAM" id="SSF55874">
    <property type="entry name" value="ATPase domain of HSP90 chaperone/DNA topoisomerase II/histidine kinase"/>
    <property type="match status" value="1"/>
</dbReference>
<dbReference type="OrthoDB" id="10263226at2759"/>
<dbReference type="NCBIfam" id="TIGR00585">
    <property type="entry name" value="mutl"/>
    <property type="match status" value="1"/>
</dbReference>
<dbReference type="InterPro" id="IPR013507">
    <property type="entry name" value="DNA_mismatch_S5_2-like"/>
</dbReference>
<evidence type="ECO:0000256" key="1">
    <source>
        <dbReference type="ARBA" id="ARBA00006082"/>
    </source>
</evidence>
<gene>
    <name evidence="7" type="primary">PARPA_05176.1 scaffold 16505</name>
</gene>
<dbReference type="SUPFAM" id="SSF54211">
    <property type="entry name" value="Ribosomal protein S5 domain 2-like"/>
    <property type="match status" value="1"/>
</dbReference>
<dbReference type="InterPro" id="IPR042121">
    <property type="entry name" value="MutL_C_regsub"/>
</dbReference>
<evidence type="ECO:0000256" key="4">
    <source>
        <dbReference type="SAM" id="MobiDB-lite"/>
    </source>
</evidence>
<protein>
    <recommendedName>
        <fullName evidence="3">DNA mismatch repair protein PMS1</fullName>
    </recommendedName>
</protein>
<dbReference type="GO" id="GO:0140664">
    <property type="term" value="F:ATP-dependent DNA damage sensor activity"/>
    <property type="evidence" value="ECO:0007669"/>
    <property type="project" value="InterPro"/>
</dbReference>
<accession>A0A0B7MZ78</accession>
<feature type="domain" description="DNA mismatch repair protein S5" evidence="6">
    <location>
        <begin position="217"/>
        <end position="360"/>
    </location>
</feature>
<dbReference type="InterPro" id="IPR042120">
    <property type="entry name" value="MutL_C_dimsub"/>
</dbReference>
<dbReference type="SUPFAM" id="SSF118116">
    <property type="entry name" value="DNA mismatch repair protein MutL"/>
    <property type="match status" value="1"/>
</dbReference>
<dbReference type="EMBL" id="LN726018">
    <property type="protein sequence ID" value="CEP11351.1"/>
    <property type="molecule type" value="Genomic_DNA"/>
</dbReference>
<dbReference type="InterPro" id="IPR002099">
    <property type="entry name" value="MutL/Mlh/PMS"/>
</dbReference>
<dbReference type="GO" id="GO:0000710">
    <property type="term" value="P:meiotic mismatch repair"/>
    <property type="evidence" value="ECO:0007669"/>
    <property type="project" value="UniProtKB-ARBA"/>
</dbReference>
<reference evidence="7 8" key="1">
    <citation type="submission" date="2014-09" db="EMBL/GenBank/DDBJ databases">
        <authorList>
            <person name="Ellenberger Sabrina"/>
        </authorList>
    </citation>
    <scope>NUCLEOTIDE SEQUENCE [LARGE SCALE GENOMIC DNA]</scope>
    <source>
        <strain evidence="7 8">CBS 412.66</strain>
    </source>
</reference>
<dbReference type="GO" id="GO:0016887">
    <property type="term" value="F:ATP hydrolysis activity"/>
    <property type="evidence" value="ECO:0007669"/>
    <property type="project" value="InterPro"/>
</dbReference>
<feature type="domain" description="MutL C-terminal dimerisation" evidence="5">
    <location>
        <begin position="613"/>
        <end position="758"/>
    </location>
</feature>
<dbReference type="Pfam" id="PF08676">
    <property type="entry name" value="MutL_C"/>
    <property type="match status" value="1"/>
</dbReference>
<evidence type="ECO:0000256" key="2">
    <source>
        <dbReference type="ARBA" id="ARBA00022763"/>
    </source>
</evidence>
<dbReference type="CDD" id="cd03484">
    <property type="entry name" value="MutL_Trans_hPMS_2_like"/>
    <property type="match status" value="1"/>
</dbReference>
<dbReference type="InterPro" id="IPR020568">
    <property type="entry name" value="Ribosomal_Su5_D2-typ_SF"/>
</dbReference>
<dbReference type="FunFam" id="3.30.565.10:FF:000014">
    <property type="entry name" value="Mismatch repair endonuclease pms1, putative"/>
    <property type="match status" value="1"/>
</dbReference>
<proteinExistence type="inferred from homology"/>
<evidence type="ECO:0000313" key="8">
    <source>
        <dbReference type="Proteomes" id="UP000054107"/>
    </source>
</evidence>
<evidence type="ECO:0000259" key="5">
    <source>
        <dbReference type="SMART" id="SM00853"/>
    </source>
</evidence>
<feature type="compositionally biased region" description="Polar residues" evidence="4">
    <location>
        <begin position="452"/>
        <end position="462"/>
    </location>
</feature>
<dbReference type="PROSITE" id="PS00058">
    <property type="entry name" value="DNA_MISMATCH_REPAIR_1"/>
    <property type="match status" value="1"/>
</dbReference>
<dbReference type="AlphaFoldDB" id="A0A0B7MZ78"/>
<evidence type="ECO:0000313" key="7">
    <source>
        <dbReference type="EMBL" id="CEP11351.1"/>
    </source>
</evidence>
<keyword evidence="8" id="KW-1185">Reference proteome</keyword>
<keyword evidence="2" id="KW-0227">DNA damage</keyword>
<comment type="similarity">
    <text evidence="1">Belongs to the DNA mismatch repair MutL/HexB family.</text>
</comment>
<dbReference type="Pfam" id="PF13589">
    <property type="entry name" value="HATPase_c_3"/>
    <property type="match status" value="1"/>
</dbReference>
<evidence type="ECO:0000256" key="3">
    <source>
        <dbReference type="ARBA" id="ARBA00070941"/>
    </source>
</evidence>
<evidence type="ECO:0000259" key="6">
    <source>
        <dbReference type="SMART" id="SM01340"/>
    </source>
</evidence>
<feature type="compositionally biased region" description="Polar residues" evidence="4">
    <location>
        <begin position="489"/>
        <end position="501"/>
    </location>
</feature>